<keyword evidence="2" id="KW-1185">Reference proteome</keyword>
<dbReference type="Proteomes" id="UP000471751">
    <property type="component" value="Unassembled WGS sequence"/>
</dbReference>
<protein>
    <submittedName>
        <fullName evidence="1">Uncharacterized protein</fullName>
    </submittedName>
</protein>
<comment type="caution">
    <text evidence="1">The sequence shown here is derived from an EMBL/GenBank/DDBJ whole genome shotgun (WGS) entry which is preliminary data.</text>
</comment>
<dbReference type="EMBL" id="JAAHBT010000159">
    <property type="protein sequence ID" value="NES10762.1"/>
    <property type="molecule type" value="Genomic_DNA"/>
</dbReference>
<proteinExistence type="predicted"/>
<evidence type="ECO:0000313" key="2">
    <source>
        <dbReference type="Proteomes" id="UP000471751"/>
    </source>
</evidence>
<accession>A0A6I5RRL5</accession>
<name>A0A6I5RRL5_9PSED</name>
<gene>
    <name evidence="1" type="ORF">G3O07_15095</name>
</gene>
<dbReference type="AlphaFoldDB" id="A0A6I5RRL5"/>
<organism evidence="1 2">
    <name type="scientific">Pseudomonas laurentiana</name>
    <dbReference type="NCBI Taxonomy" id="2364649"/>
    <lineage>
        <taxon>Bacteria</taxon>
        <taxon>Pseudomonadati</taxon>
        <taxon>Pseudomonadota</taxon>
        <taxon>Gammaproteobacteria</taxon>
        <taxon>Pseudomonadales</taxon>
        <taxon>Pseudomonadaceae</taxon>
        <taxon>Pseudomonas</taxon>
    </lineage>
</organism>
<evidence type="ECO:0000313" key="1">
    <source>
        <dbReference type="EMBL" id="NES10762.1"/>
    </source>
</evidence>
<sequence>MVGVTGYTSFFGTSVLARASPSLPISTDDITCSAAVIPAASDASTVSTLARQLSEAAARAEARDAELDRKALGEVAKTRLNEILGDSYLFNKAKHDAELPGSDDPELLTRAKDATDFVNGRIYGSRTGTNPFAGMSRDQLALITYDDSGAFTVNERLAAFYEAHEQEEAWRRMVLAKSDVEYNSTGKLTGFSWTSLSIMRDYRLLSRRSTPIPM</sequence>
<reference evidence="1 2" key="1">
    <citation type="submission" date="2020-02" db="EMBL/GenBank/DDBJ databases">
        <title>Broccoli isolated Pseudomonas sp.</title>
        <authorList>
            <person name="Fujikawa T."/>
            <person name="Sawada H."/>
        </authorList>
    </citation>
    <scope>NUCLEOTIDE SEQUENCE [LARGE SCALE GENOMIC DNA]</scope>
    <source>
        <strain evidence="1 2">JCM 32154</strain>
    </source>
</reference>